<dbReference type="InterPro" id="IPR026286">
    <property type="entry name" value="MaiA/AMDase"/>
</dbReference>
<name>A0A8H5L8G2_GIBSU</name>
<dbReference type="InterPro" id="IPR053714">
    <property type="entry name" value="Iso_Racemase_Enz_sf"/>
</dbReference>
<dbReference type="EMBL" id="JAAOAV010000257">
    <property type="protein sequence ID" value="KAF5586091.1"/>
    <property type="molecule type" value="Genomic_DNA"/>
</dbReference>
<dbReference type="RefSeq" id="XP_036532280.1">
    <property type="nucleotide sequence ID" value="XM_036677004.1"/>
</dbReference>
<dbReference type="PANTHER" id="PTHR40267:SF1">
    <property type="entry name" value="BLR3294 PROTEIN"/>
    <property type="match status" value="1"/>
</dbReference>
<evidence type="ECO:0000313" key="2">
    <source>
        <dbReference type="Proteomes" id="UP000547976"/>
    </source>
</evidence>
<dbReference type="AlphaFoldDB" id="A0A8H5L8G2"/>
<comment type="caution">
    <text evidence="1">The sequence shown here is derived from an EMBL/GenBank/DDBJ whole genome shotgun (WGS) entry which is preliminary data.</text>
</comment>
<dbReference type="OrthoDB" id="414270at2759"/>
<dbReference type="Gene3D" id="3.40.50.12500">
    <property type="match status" value="1"/>
</dbReference>
<evidence type="ECO:0000313" key="1">
    <source>
        <dbReference type="EMBL" id="KAF5586091.1"/>
    </source>
</evidence>
<keyword evidence="2" id="KW-1185">Reference proteome</keyword>
<dbReference type="PANTHER" id="PTHR40267">
    <property type="entry name" value="BLR3294 PROTEIN"/>
    <property type="match status" value="1"/>
</dbReference>
<accession>A0A8H5L8G2</accession>
<organism evidence="1 2">
    <name type="scientific">Gibberella subglutinans</name>
    <name type="common">Fusarium subglutinans</name>
    <dbReference type="NCBI Taxonomy" id="42677"/>
    <lineage>
        <taxon>Eukaryota</taxon>
        <taxon>Fungi</taxon>
        <taxon>Dikarya</taxon>
        <taxon>Ascomycota</taxon>
        <taxon>Pezizomycotina</taxon>
        <taxon>Sordariomycetes</taxon>
        <taxon>Hypocreomycetidae</taxon>
        <taxon>Hypocreales</taxon>
        <taxon>Nectriaceae</taxon>
        <taxon>Fusarium</taxon>
        <taxon>Fusarium fujikuroi species complex</taxon>
    </lineage>
</organism>
<sequence>MDSHSTQIPRRARFGIIVPSSNTTLEPLTQQMVLSLAHNAIEVSLHFARFRVTKIELSDDSNSQFTLESMLEAAGLLADAKVNIIGWSGTSAAWLGFSSDETLCQMIENTTGIPATSSVLAMRDILLCSVAPEIGLVTPYITEVNAAILENFATEGLSIAETRSQCSGLTSNFDFAAVQETDLDVMVAQVVQNGARVILIMCTNLAAAQRAIFWERKYSVMVLDSVATVLFGMLRQLGMATSGLASEWGSLFNIETKPVLHDI</sequence>
<dbReference type="Pfam" id="PF17645">
    <property type="entry name" value="Amdase"/>
    <property type="match status" value="1"/>
</dbReference>
<gene>
    <name evidence="1" type="ORF">FSUBG_12236</name>
</gene>
<dbReference type="Proteomes" id="UP000547976">
    <property type="component" value="Unassembled WGS sequence"/>
</dbReference>
<protein>
    <submittedName>
        <fullName evidence="1">Maleate isomerase</fullName>
    </submittedName>
</protein>
<dbReference type="PIRSF" id="PIRSF015736">
    <property type="entry name" value="MI"/>
    <property type="match status" value="1"/>
</dbReference>
<reference evidence="1 2" key="1">
    <citation type="submission" date="2020-05" db="EMBL/GenBank/DDBJ databases">
        <title>Identification and distribution of gene clusters putatively required for synthesis of sphingolipid metabolism inhibitors in phylogenetically diverse species of the filamentous fungus Fusarium.</title>
        <authorList>
            <person name="Kim H.-S."/>
            <person name="Busman M."/>
            <person name="Brown D.W."/>
            <person name="Divon H."/>
            <person name="Uhlig S."/>
            <person name="Proctor R.H."/>
        </authorList>
    </citation>
    <scope>NUCLEOTIDE SEQUENCE [LARGE SCALE GENOMIC DNA]</scope>
    <source>
        <strain evidence="1 2">NRRL 66333</strain>
    </source>
</reference>
<proteinExistence type="predicted"/>
<dbReference type="GO" id="GO:0016853">
    <property type="term" value="F:isomerase activity"/>
    <property type="evidence" value="ECO:0007669"/>
    <property type="project" value="UniProtKB-KW"/>
</dbReference>
<dbReference type="GeneID" id="59311722"/>
<keyword evidence="1" id="KW-0413">Isomerase</keyword>